<evidence type="ECO:0008006" key="4">
    <source>
        <dbReference type="Google" id="ProtNLM"/>
    </source>
</evidence>
<dbReference type="Proteomes" id="UP000548978">
    <property type="component" value="Unassembled WGS sequence"/>
</dbReference>
<evidence type="ECO:0000313" key="2">
    <source>
        <dbReference type="EMBL" id="MBB5661680.1"/>
    </source>
</evidence>
<dbReference type="EMBL" id="JACIJB010000014">
    <property type="protein sequence ID" value="MBB5661680.1"/>
    <property type="molecule type" value="Genomic_DNA"/>
</dbReference>
<protein>
    <recommendedName>
        <fullName evidence="4">SRPBCC domain-containing protein</fullName>
    </recommendedName>
</protein>
<comment type="caution">
    <text evidence="2">The sequence shown here is derived from an EMBL/GenBank/DDBJ whole genome shotgun (WGS) entry which is preliminary data.</text>
</comment>
<dbReference type="AlphaFoldDB" id="A0A7W9A5N8"/>
<evidence type="ECO:0000313" key="3">
    <source>
        <dbReference type="Proteomes" id="UP000548978"/>
    </source>
</evidence>
<feature type="chain" id="PRO_5031211318" description="SRPBCC domain-containing protein" evidence="1">
    <location>
        <begin position="25"/>
        <end position="177"/>
    </location>
</feature>
<reference evidence="2 3" key="1">
    <citation type="submission" date="2020-08" db="EMBL/GenBank/DDBJ databases">
        <title>Genomic Encyclopedia of Type Strains, Phase IV (KMG-IV): sequencing the most valuable type-strain genomes for metagenomic binning, comparative biology and taxonomic classification.</title>
        <authorList>
            <person name="Goeker M."/>
        </authorList>
    </citation>
    <scope>NUCLEOTIDE SEQUENCE [LARGE SCALE GENOMIC DNA]</scope>
    <source>
        <strain evidence="2 3">DSM 24448</strain>
    </source>
</reference>
<keyword evidence="1" id="KW-0732">Signal</keyword>
<evidence type="ECO:0000256" key="1">
    <source>
        <dbReference type="SAM" id="SignalP"/>
    </source>
</evidence>
<proteinExistence type="predicted"/>
<keyword evidence="3" id="KW-1185">Reference proteome</keyword>
<organism evidence="2 3">
    <name type="scientific">Brevundimonas halotolerans</name>
    <dbReference type="NCBI Taxonomy" id="69670"/>
    <lineage>
        <taxon>Bacteria</taxon>
        <taxon>Pseudomonadati</taxon>
        <taxon>Pseudomonadota</taxon>
        <taxon>Alphaproteobacteria</taxon>
        <taxon>Caulobacterales</taxon>
        <taxon>Caulobacteraceae</taxon>
        <taxon>Brevundimonas</taxon>
    </lineage>
</organism>
<dbReference type="Gene3D" id="3.30.530.20">
    <property type="match status" value="1"/>
</dbReference>
<accession>A0A7W9A5N8</accession>
<sequence length="177" mass="18458">MRLLMSLVAVALIGLGLTTAPASAEVVSRSENAFTLKFEGQTRLGTAGVADAFSEVGLWWDPAHSYTGSAANLSLDLAPGGCWCEAMPDGTQFDQGRTVSIVLGEIRFHAPFGPLRDMATRADLIVTYPLVGGVVTPTWTFIVEGPGVGALAEPVDGVIGGGFARWIAHMDARAAAL</sequence>
<dbReference type="RefSeq" id="WP_164461797.1">
    <property type="nucleotide sequence ID" value="NZ_JACIJB010000014.1"/>
</dbReference>
<gene>
    <name evidence="2" type="ORF">FHS65_002449</name>
</gene>
<dbReference type="InterPro" id="IPR023393">
    <property type="entry name" value="START-like_dom_sf"/>
</dbReference>
<name>A0A7W9A5N8_9CAUL</name>
<feature type="signal peptide" evidence="1">
    <location>
        <begin position="1"/>
        <end position="24"/>
    </location>
</feature>